<dbReference type="InterPro" id="IPR011051">
    <property type="entry name" value="RmlC_Cupin_sf"/>
</dbReference>
<keyword evidence="6" id="KW-1185">Reference proteome</keyword>
<evidence type="ECO:0000256" key="2">
    <source>
        <dbReference type="ARBA" id="ARBA00023125"/>
    </source>
</evidence>
<dbReference type="Gene3D" id="2.60.120.10">
    <property type="entry name" value="Jelly Rolls"/>
    <property type="match status" value="1"/>
</dbReference>
<dbReference type="Pfam" id="PF12852">
    <property type="entry name" value="Cupin_6"/>
    <property type="match status" value="1"/>
</dbReference>
<sequence length="308" mass="32369">MDPSPLGALLRSRGIFHCDTRLDGSTAVDLPALPGSVMYHLVLQGTCVVICDDTTVTLGEGEIVLAPHGTGHRIAAHGTPLWTVGLAESGRVDLGGGIEQLDLGGRDPALHLVCGAIALEHPASPRLPARLPPLLRAAAEGEDVAALRAVAALVLREAQEQAEGWAQVSAHLVEGLALREVRRAVREAPTEAGWWAASRDDAIGPVLGAVLANLAHPWGVTGMSRVAGLSRSAFSARFTALTGEAPMAWVTRVRMAEAHRLLREGSGVAAVARATGYGSEVSFRRAFRRETGIPPGRVRAHPGTPQWS</sequence>
<dbReference type="InterPro" id="IPR032783">
    <property type="entry name" value="AraC_lig"/>
</dbReference>
<dbReference type="InterPro" id="IPR018062">
    <property type="entry name" value="HTH_AraC-typ_CS"/>
</dbReference>
<dbReference type="RefSeq" id="WP_101849191.1">
    <property type="nucleotide sequence ID" value="NZ_PKIZ01000003.1"/>
</dbReference>
<proteinExistence type="predicted"/>
<protein>
    <recommendedName>
        <fullName evidence="4">HTH araC/xylS-type domain-containing protein</fullName>
    </recommendedName>
</protein>
<dbReference type="SUPFAM" id="SSF46689">
    <property type="entry name" value="Homeodomain-like"/>
    <property type="match status" value="2"/>
</dbReference>
<dbReference type="InterPro" id="IPR009057">
    <property type="entry name" value="Homeodomain-like_sf"/>
</dbReference>
<comment type="caution">
    <text evidence="5">The sequence shown here is derived from an EMBL/GenBank/DDBJ whole genome shotgun (WGS) entry which is preliminary data.</text>
</comment>
<dbReference type="InterPro" id="IPR018060">
    <property type="entry name" value="HTH_AraC"/>
</dbReference>
<evidence type="ECO:0000256" key="1">
    <source>
        <dbReference type="ARBA" id="ARBA00023015"/>
    </source>
</evidence>
<dbReference type="PROSITE" id="PS01124">
    <property type="entry name" value="HTH_ARAC_FAMILY_2"/>
    <property type="match status" value="1"/>
</dbReference>
<dbReference type="Proteomes" id="UP000234206">
    <property type="component" value="Unassembled WGS sequence"/>
</dbReference>
<dbReference type="EMBL" id="PKIZ01000003">
    <property type="protein sequence ID" value="PKZ42498.1"/>
    <property type="molecule type" value="Genomic_DNA"/>
</dbReference>
<keyword evidence="1" id="KW-0805">Transcription regulation</keyword>
<evidence type="ECO:0000313" key="5">
    <source>
        <dbReference type="EMBL" id="PKZ42498.1"/>
    </source>
</evidence>
<dbReference type="GO" id="GO:0043565">
    <property type="term" value="F:sequence-specific DNA binding"/>
    <property type="evidence" value="ECO:0007669"/>
    <property type="project" value="InterPro"/>
</dbReference>
<dbReference type="GO" id="GO:0003700">
    <property type="term" value="F:DNA-binding transcription factor activity"/>
    <property type="evidence" value="ECO:0007669"/>
    <property type="project" value="InterPro"/>
</dbReference>
<dbReference type="AlphaFoldDB" id="A0A2I1PCY4"/>
<dbReference type="Pfam" id="PF12833">
    <property type="entry name" value="HTH_18"/>
    <property type="match status" value="1"/>
</dbReference>
<dbReference type="PANTHER" id="PTHR11019:SF159">
    <property type="entry name" value="TRANSCRIPTIONAL REGULATOR-RELATED"/>
    <property type="match status" value="1"/>
</dbReference>
<evidence type="ECO:0000313" key="6">
    <source>
        <dbReference type="Proteomes" id="UP000234206"/>
    </source>
</evidence>
<accession>A0A2I1PCY4</accession>
<gene>
    <name evidence="5" type="ORF">CYJ76_02805</name>
</gene>
<feature type="domain" description="HTH araC/xylS-type" evidence="4">
    <location>
        <begin position="204"/>
        <end position="301"/>
    </location>
</feature>
<keyword evidence="3" id="KW-0804">Transcription</keyword>
<dbReference type="SUPFAM" id="SSF51182">
    <property type="entry name" value="RmlC-like cupins"/>
    <property type="match status" value="1"/>
</dbReference>
<dbReference type="PANTHER" id="PTHR11019">
    <property type="entry name" value="HTH-TYPE TRANSCRIPTIONAL REGULATOR NIMR"/>
    <property type="match status" value="1"/>
</dbReference>
<evidence type="ECO:0000259" key="4">
    <source>
        <dbReference type="PROSITE" id="PS01124"/>
    </source>
</evidence>
<dbReference type="Gene3D" id="1.10.10.60">
    <property type="entry name" value="Homeodomain-like"/>
    <property type="match status" value="1"/>
</dbReference>
<evidence type="ECO:0000256" key="3">
    <source>
        <dbReference type="ARBA" id="ARBA00023163"/>
    </source>
</evidence>
<dbReference type="OrthoDB" id="241790at2"/>
<dbReference type="InterPro" id="IPR014710">
    <property type="entry name" value="RmlC-like_jellyroll"/>
</dbReference>
<dbReference type="SMART" id="SM00342">
    <property type="entry name" value="HTH_ARAC"/>
    <property type="match status" value="1"/>
</dbReference>
<organism evidence="5 6">
    <name type="scientific">Kytococcus schroeteri</name>
    <dbReference type="NCBI Taxonomy" id="138300"/>
    <lineage>
        <taxon>Bacteria</taxon>
        <taxon>Bacillati</taxon>
        <taxon>Actinomycetota</taxon>
        <taxon>Actinomycetes</taxon>
        <taxon>Micrococcales</taxon>
        <taxon>Kytococcaceae</taxon>
        <taxon>Kytococcus</taxon>
    </lineage>
</organism>
<keyword evidence="2" id="KW-0238">DNA-binding</keyword>
<name>A0A2I1PCY4_9MICO</name>
<reference evidence="5 6" key="1">
    <citation type="submission" date="2017-12" db="EMBL/GenBank/DDBJ databases">
        <title>Phylogenetic diversity of female urinary microbiome.</title>
        <authorList>
            <person name="Thomas-White K."/>
            <person name="Wolfe A.J."/>
        </authorList>
    </citation>
    <scope>NUCLEOTIDE SEQUENCE [LARGE SCALE GENOMIC DNA]</scope>
    <source>
        <strain evidence="5 6">UMB1298</strain>
    </source>
</reference>
<dbReference type="PROSITE" id="PS00041">
    <property type="entry name" value="HTH_ARAC_FAMILY_1"/>
    <property type="match status" value="1"/>
</dbReference>